<organism evidence="1 2">
    <name type="scientific">Batillaria attramentaria</name>
    <dbReference type="NCBI Taxonomy" id="370345"/>
    <lineage>
        <taxon>Eukaryota</taxon>
        <taxon>Metazoa</taxon>
        <taxon>Spiralia</taxon>
        <taxon>Lophotrochozoa</taxon>
        <taxon>Mollusca</taxon>
        <taxon>Gastropoda</taxon>
        <taxon>Caenogastropoda</taxon>
        <taxon>Sorbeoconcha</taxon>
        <taxon>Cerithioidea</taxon>
        <taxon>Batillariidae</taxon>
        <taxon>Batillaria</taxon>
    </lineage>
</organism>
<protein>
    <submittedName>
        <fullName evidence="1">Uncharacterized protein</fullName>
    </submittedName>
</protein>
<evidence type="ECO:0000313" key="1">
    <source>
        <dbReference type="EMBL" id="KAK7488156.1"/>
    </source>
</evidence>
<dbReference type="EMBL" id="JACVVK020000154">
    <property type="protein sequence ID" value="KAK7488156.1"/>
    <property type="molecule type" value="Genomic_DNA"/>
</dbReference>
<dbReference type="AlphaFoldDB" id="A0ABD0KLL7"/>
<comment type="caution">
    <text evidence="1">The sequence shown here is derived from an EMBL/GenBank/DDBJ whole genome shotgun (WGS) entry which is preliminary data.</text>
</comment>
<gene>
    <name evidence="1" type="ORF">BaRGS_00020598</name>
</gene>
<accession>A0ABD0KLL7</accession>
<keyword evidence="2" id="KW-1185">Reference proteome</keyword>
<name>A0ABD0KLL7_9CAEN</name>
<proteinExistence type="predicted"/>
<sequence length="124" mass="13572">MQKIHVDKRGDNCKHTYGFFTFSGQSEASVSFTVTSLDSRLGWKVRGFEMIQETEMKPNDKRIAKTPPNIFGGPNLSTDSLWNLRYLANTDNINLNVAQTVPTTGTSGVVSGDVPMTLGCSGCH</sequence>
<reference evidence="1 2" key="1">
    <citation type="journal article" date="2023" name="Sci. Data">
        <title>Genome assembly of the Korean intertidal mud-creeper Batillaria attramentaria.</title>
        <authorList>
            <person name="Patra A.K."/>
            <person name="Ho P.T."/>
            <person name="Jun S."/>
            <person name="Lee S.J."/>
            <person name="Kim Y."/>
            <person name="Won Y.J."/>
        </authorList>
    </citation>
    <scope>NUCLEOTIDE SEQUENCE [LARGE SCALE GENOMIC DNA]</scope>
    <source>
        <strain evidence="1">Wonlab-2016</strain>
    </source>
</reference>
<dbReference type="Proteomes" id="UP001519460">
    <property type="component" value="Unassembled WGS sequence"/>
</dbReference>
<evidence type="ECO:0000313" key="2">
    <source>
        <dbReference type="Proteomes" id="UP001519460"/>
    </source>
</evidence>